<dbReference type="InterPro" id="IPR004299">
    <property type="entry name" value="MBOAT_fam"/>
</dbReference>
<proteinExistence type="inferred from homology"/>
<dbReference type="OMA" id="IGFYSHI"/>
<feature type="transmembrane region" description="Helical" evidence="12">
    <location>
        <begin position="235"/>
        <end position="256"/>
    </location>
</feature>
<evidence type="ECO:0000256" key="7">
    <source>
        <dbReference type="ARBA" id="ARBA00023315"/>
    </source>
</evidence>
<dbReference type="GeneID" id="111250436"/>
<reference evidence="13" key="1">
    <citation type="submission" date="2021-01" db="UniProtKB">
        <authorList>
            <consortium name="EnsemblMetazoa"/>
        </authorList>
    </citation>
    <scope>IDENTIFICATION</scope>
</reference>
<comment type="subcellular location">
    <subcellularLocation>
        <location evidence="1">Membrane</location>
        <topology evidence="1">Multi-pass membrane protein</topology>
    </subcellularLocation>
</comment>
<dbReference type="AlphaFoldDB" id="A0A7M7KD37"/>
<dbReference type="RefSeq" id="XP_022661436.1">
    <property type="nucleotide sequence ID" value="XM_022805701.1"/>
</dbReference>
<evidence type="ECO:0000313" key="14">
    <source>
        <dbReference type="Proteomes" id="UP000594260"/>
    </source>
</evidence>
<feature type="transmembrane region" description="Helical" evidence="12">
    <location>
        <begin position="277"/>
        <end position="305"/>
    </location>
</feature>
<dbReference type="PANTHER" id="PTHR13906:SF12">
    <property type="entry name" value="PROTEIN-SERINE O-PALMITOLEOYLTRANSFERASE PORCUPINE"/>
    <property type="match status" value="1"/>
</dbReference>
<dbReference type="GO" id="GO:0061355">
    <property type="term" value="P:Wnt protein secretion"/>
    <property type="evidence" value="ECO:0007669"/>
    <property type="project" value="TreeGrafter"/>
</dbReference>
<dbReference type="Pfam" id="PF03062">
    <property type="entry name" value="MBOAT"/>
    <property type="match status" value="1"/>
</dbReference>
<dbReference type="GO" id="GO:1990698">
    <property type="term" value="F:palmitoleoyltransferase activity"/>
    <property type="evidence" value="ECO:0007669"/>
    <property type="project" value="UniProtKB-EC"/>
</dbReference>
<evidence type="ECO:0000256" key="11">
    <source>
        <dbReference type="ARBA" id="ARBA00047978"/>
    </source>
</evidence>
<evidence type="ECO:0000256" key="8">
    <source>
        <dbReference type="ARBA" id="ARBA00038269"/>
    </source>
</evidence>
<dbReference type="FunCoup" id="A0A7M7KD37">
    <property type="interactions" value="360"/>
</dbReference>
<dbReference type="InterPro" id="IPR049941">
    <property type="entry name" value="LPLAT_7/PORCN-like"/>
</dbReference>
<name>A0A7M7KD37_VARDE</name>
<keyword evidence="7" id="KW-0012">Acyltransferase</keyword>
<evidence type="ECO:0000256" key="10">
    <source>
        <dbReference type="ARBA" id="ARBA00040371"/>
    </source>
</evidence>
<keyword evidence="5 12" id="KW-1133">Transmembrane helix</keyword>
<evidence type="ECO:0000256" key="2">
    <source>
        <dbReference type="ARBA" id="ARBA00022679"/>
    </source>
</evidence>
<feature type="transmembrane region" description="Helical" evidence="12">
    <location>
        <begin position="128"/>
        <end position="145"/>
    </location>
</feature>
<dbReference type="GO" id="GO:0017147">
    <property type="term" value="F:Wnt-protein binding"/>
    <property type="evidence" value="ECO:0007669"/>
    <property type="project" value="TreeGrafter"/>
</dbReference>
<evidence type="ECO:0000256" key="1">
    <source>
        <dbReference type="ARBA" id="ARBA00004141"/>
    </source>
</evidence>
<dbReference type="KEGG" id="vde:111250436"/>
<keyword evidence="2" id="KW-0808">Transferase</keyword>
<evidence type="ECO:0000256" key="12">
    <source>
        <dbReference type="SAM" id="Phobius"/>
    </source>
</evidence>
<feature type="transmembrane region" description="Helical" evidence="12">
    <location>
        <begin position="471"/>
        <end position="493"/>
    </location>
</feature>
<evidence type="ECO:0000256" key="4">
    <source>
        <dbReference type="ARBA" id="ARBA00022692"/>
    </source>
</evidence>
<dbReference type="CTD" id="5447"/>
<comment type="catalytic activity">
    <reaction evidence="11">
        <text>[Wnt protein]-L-serine + (9Z)-hexadecenoyl-CoA = [Wnt protein]-O-(9Z)-hexadecenoyl-L-serine + CoA</text>
        <dbReference type="Rhea" id="RHEA:45336"/>
        <dbReference type="Rhea" id="RHEA-COMP:11170"/>
        <dbReference type="Rhea" id="RHEA-COMP:11171"/>
        <dbReference type="ChEBI" id="CHEBI:29999"/>
        <dbReference type="ChEBI" id="CHEBI:57287"/>
        <dbReference type="ChEBI" id="CHEBI:61540"/>
        <dbReference type="ChEBI" id="CHEBI:85189"/>
        <dbReference type="EC" id="2.3.1.250"/>
    </reaction>
</comment>
<dbReference type="EC" id="2.3.1.250" evidence="9"/>
<dbReference type="Proteomes" id="UP000594260">
    <property type="component" value="Unplaced"/>
</dbReference>
<evidence type="ECO:0000313" key="13">
    <source>
        <dbReference type="EnsemblMetazoa" id="XP_022661436"/>
    </source>
</evidence>
<accession>A0A7M7KD37</accession>
<keyword evidence="4 12" id="KW-0812">Transmembrane</keyword>
<dbReference type="PANTHER" id="PTHR13906">
    <property type="entry name" value="PORCUPINE"/>
    <property type="match status" value="1"/>
</dbReference>
<sequence>MSNTKKHIVHSSPPKHFARGARDAEVCLRCRWNRSKLRTTLIGVLLRFVMDSELDYYGNLEEEDRETIENDMAYQLYGEPDEMYMSLADLWKYCMKGTLRDWFDITAYVVLSSCFLRWIASYPRVPRWLIHTVSFLLGLYCMVAVMDWHSFYAFTFGVISITTLYVAHWLFGKWRTTIVTLACLAMIIIVGEYKLAPPQWNRIRGTVMVMTMKIISLALDLDSGLVTRLPSLPQLFGFVFHCATIIFGPWISFYDYHRSLEGCESLEQGGFDLLDPLWFLSVIRALLLSTMCLVVSACGIHWFFGRAEEYGAWSLAFRDALGFRMSHYFVCFHGESTAVAAGIRRQGRHQQDELDQWNLEVVRPACIELPRSLVEVVVRWNQPMHIWLKNYVFRRILPSGGRFLATLGTFAASALLHGLSFRLSAVLFSLGFYTYAEHTLRLKLATIFNACIGARPCHILCDHRNTPQTCWWVNLINGLWTLLALLNLAYLGMMFDEDQPIDMAEEFNHMSTGNTMESTLKKWSQLKYSCHWISLVMFAFNCLL</sequence>
<evidence type="ECO:0000256" key="9">
    <source>
        <dbReference type="ARBA" id="ARBA00038867"/>
    </source>
</evidence>
<keyword evidence="6 12" id="KW-0472">Membrane</keyword>
<dbReference type="EnsemblMetazoa" id="XM_022805701">
    <property type="protein sequence ID" value="XP_022661436"/>
    <property type="gene ID" value="LOC111250436"/>
</dbReference>
<dbReference type="InParanoid" id="A0A7M7KD37"/>
<keyword evidence="3" id="KW-0879">Wnt signaling pathway</keyword>
<dbReference type="GO" id="GO:0016020">
    <property type="term" value="C:membrane"/>
    <property type="evidence" value="ECO:0007669"/>
    <property type="project" value="UniProtKB-SubCell"/>
</dbReference>
<protein>
    <recommendedName>
        <fullName evidence="10">Protein-serine O-palmitoleoyltransferase porcupine</fullName>
        <ecNumber evidence="9">2.3.1.250</ecNumber>
    </recommendedName>
</protein>
<keyword evidence="14" id="KW-1185">Reference proteome</keyword>
<dbReference type="GO" id="GO:0005783">
    <property type="term" value="C:endoplasmic reticulum"/>
    <property type="evidence" value="ECO:0007669"/>
    <property type="project" value="TreeGrafter"/>
</dbReference>
<evidence type="ECO:0000256" key="6">
    <source>
        <dbReference type="ARBA" id="ARBA00023136"/>
    </source>
</evidence>
<evidence type="ECO:0000256" key="5">
    <source>
        <dbReference type="ARBA" id="ARBA00022989"/>
    </source>
</evidence>
<dbReference type="GO" id="GO:0016055">
    <property type="term" value="P:Wnt signaling pathway"/>
    <property type="evidence" value="ECO:0007669"/>
    <property type="project" value="UniProtKB-KW"/>
</dbReference>
<feature type="transmembrane region" description="Helical" evidence="12">
    <location>
        <begin position="152"/>
        <end position="171"/>
    </location>
</feature>
<comment type="similarity">
    <text evidence="8">Belongs to the membrane-bound acyltransferase family. Porcupine subfamily.</text>
</comment>
<organism evidence="13 14">
    <name type="scientific">Varroa destructor</name>
    <name type="common">Honeybee mite</name>
    <dbReference type="NCBI Taxonomy" id="109461"/>
    <lineage>
        <taxon>Eukaryota</taxon>
        <taxon>Metazoa</taxon>
        <taxon>Ecdysozoa</taxon>
        <taxon>Arthropoda</taxon>
        <taxon>Chelicerata</taxon>
        <taxon>Arachnida</taxon>
        <taxon>Acari</taxon>
        <taxon>Parasitiformes</taxon>
        <taxon>Mesostigmata</taxon>
        <taxon>Gamasina</taxon>
        <taxon>Dermanyssoidea</taxon>
        <taxon>Varroidae</taxon>
        <taxon>Varroa</taxon>
    </lineage>
</organism>
<dbReference type="OrthoDB" id="5968863at2759"/>
<dbReference type="GO" id="GO:0030258">
    <property type="term" value="P:lipid modification"/>
    <property type="evidence" value="ECO:0007669"/>
    <property type="project" value="TreeGrafter"/>
</dbReference>
<evidence type="ECO:0000256" key="3">
    <source>
        <dbReference type="ARBA" id="ARBA00022687"/>
    </source>
</evidence>